<dbReference type="CDD" id="cd00077">
    <property type="entry name" value="HDc"/>
    <property type="match status" value="1"/>
</dbReference>
<dbReference type="OrthoDB" id="9802066at2"/>
<dbReference type="InterPro" id="IPR006675">
    <property type="entry name" value="HDIG_dom"/>
</dbReference>
<evidence type="ECO:0000259" key="1">
    <source>
        <dbReference type="PROSITE" id="PS51832"/>
    </source>
</evidence>
<dbReference type="InterPro" id="IPR037522">
    <property type="entry name" value="HD_GYP_dom"/>
</dbReference>
<keyword evidence="2" id="KW-0808">Transferase</keyword>
<dbReference type="RefSeq" id="WP_133592125.1">
    <property type="nucleotide sequence ID" value="NZ_CP037953.1"/>
</dbReference>
<dbReference type="SMART" id="SM00471">
    <property type="entry name" value="HDc"/>
    <property type="match status" value="1"/>
</dbReference>
<proteinExistence type="predicted"/>
<dbReference type="Pfam" id="PF13487">
    <property type="entry name" value="HD_5"/>
    <property type="match status" value="1"/>
</dbReference>
<gene>
    <name evidence="2" type="ORF">EV696_11535</name>
</gene>
<dbReference type="EMBL" id="SNYM01000015">
    <property type="protein sequence ID" value="TDQ46041.1"/>
    <property type="molecule type" value="Genomic_DNA"/>
</dbReference>
<dbReference type="GO" id="GO:0008081">
    <property type="term" value="F:phosphoric diester hydrolase activity"/>
    <property type="evidence" value="ECO:0007669"/>
    <property type="project" value="UniProtKB-ARBA"/>
</dbReference>
<dbReference type="InterPro" id="IPR003607">
    <property type="entry name" value="HD/PDEase_dom"/>
</dbReference>
<evidence type="ECO:0000313" key="2">
    <source>
        <dbReference type="EMBL" id="TDQ46041.1"/>
    </source>
</evidence>
<dbReference type="Gene3D" id="1.10.3210.10">
    <property type="entry name" value="Hypothetical protein af1432"/>
    <property type="match status" value="1"/>
</dbReference>
<accession>A0A4R6UGT9</accession>
<dbReference type="PANTHER" id="PTHR43155:SF2">
    <property type="entry name" value="CYCLIC DI-GMP PHOSPHODIESTERASE PA4108"/>
    <property type="match status" value="1"/>
</dbReference>
<name>A0A4R6UGT9_9GAMM</name>
<dbReference type="NCBIfam" id="TIGR00277">
    <property type="entry name" value="HDIG"/>
    <property type="match status" value="1"/>
</dbReference>
<reference evidence="2 3" key="1">
    <citation type="submission" date="2019-03" db="EMBL/GenBank/DDBJ databases">
        <title>Genomic Encyclopedia of Type Strains, Phase IV (KMG-IV): sequencing the most valuable type-strain genomes for metagenomic binning, comparative biology and taxonomic classification.</title>
        <authorList>
            <person name="Goeker M."/>
        </authorList>
    </citation>
    <scope>NUCLEOTIDE SEQUENCE [LARGE SCALE GENOMIC DNA]</scope>
    <source>
        <strain evidence="2 3">DSM 103792</strain>
    </source>
</reference>
<keyword evidence="3" id="KW-1185">Reference proteome</keyword>
<dbReference type="Proteomes" id="UP000295375">
    <property type="component" value="Unassembled WGS sequence"/>
</dbReference>
<dbReference type="GO" id="GO:0016740">
    <property type="term" value="F:transferase activity"/>
    <property type="evidence" value="ECO:0007669"/>
    <property type="project" value="UniProtKB-KW"/>
</dbReference>
<feature type="domain" description="HD-GYP" evidence="1">
    <location>
        <begin position="160"/>
        <end position="355"/>
    </location>
</feature>
<sequence>MEHKTLVKVQVPVGALQLGMYVCELDRPWSESPFLFQGFPLLTEDDLSAVRLHCNYVFIDQARSVQVTPVGHQSIEPGSRARVAIRHHDLPPSPLAPDAKYRDRSQALPTNTTPVAHEVEHAGTLHGEGKLLVTRVFNELLAGRELPVKDCRQFVHEAVLSIFRNENALIWYTRLKSMDEYTALHSLSVSILAAGFARHLGHSEKEMEMIGLAGLLHDVGKMKIDSAILNKPSSLTPEEFAIIKQHAKLGYDYLISQQAPELASLAAYMHHERLDGKGYPRGLRAKDIPYEARLIAIVDCYDAVTSHRVYDGARSTNEAFKVLMDNREQHFDAELVEQFIQWIGVYPVGSLVELENGEIGVVVATNPKARLRPEVIVMRDADKKASKPRYLDLAKHDPKQPLKSVRRSHPDGSFDIDLLQFEDSRLMREIYGQGAGEKKSKGGIFGFLRDR</sequence>
<dbReference type="Pfam" id="PF11871">
    <property type="entry name" value="DUF3391"/>
    <property type="match status" value="1"/>
</dbReference>
<dbReference type="AlphaFoldDB" id="A0A4R6UGT9"/>
<dbReference type="SUPFAM" id="SSF109604">
    <property type="entry name" value="HD-domain/PDEase-like"/>
    <property type="match status" value="1"/>
</dbReference>
<evidence type="ECO:0000313" key="3">
    <source>
        <dbReference type="Proteomes" id="UP000295375"/>
    </source>
</evidence>
<protein>
    <submittedName>
        <fullName evidence="2">Putative nucleotidyltransferase with HDIG domain</fullName>
    </submittedName>
</protein>
<dbReference type="PROSITE" id="PS51832">
    <property type="entry name" value="HD_GYP"/>
    <property type="match status" value="1"/>
</dbReference>
<organism evidence="2 3">
    <name type="scientific">Permianibacter aggregans</name>
    <dbReference type="NCBI Taxonomy" id="1510150"/>
    <lineage>
        <taxon>Bacteria</taxon>
        <taxon>Pseudomonadati</taxon>
        <taxon>Pseudomonadota</taxon>
        <taxon>Gammaproteobacteria</taxon>
        <taxon>Pseudomonadales</taxon>
        <taxon>Pseudomonadaceae</taxon>
        <taxon>Permianibacter</taxon>
    </lineage>
</organism>
<dbReference type="PANTHER" id="PTHR43155">
    <property type="entry name" value="CYCLIC DI-GMP PHOSPHODIESTERASE PA4108-RELATED"/>
    <property type="match status" value="1"/>
</dbReference>
<dbReference type="InterPro" id="IPR021812">
    <property type="entry name" value="DUF3391"/>
</dbReference>
<comment type="caution">
    <text evidence="2">The sequence shown here is derived from an EMBL/GenBank/DDBJ whole genome shotgun (WGS) entry which is preliminary data.</text>
</comment>